<proteinExistence type="predicted"/>
<dbReference type="PANTHER" id="PTHR34352:SF1">
    <property type="entry name" value="PROTEIN YHFA"/>
    <property type="match status" value="1"/>
</dbReference>
<dbReference type="OrthoDB" id="2969186at2"/>
<reference evidence="2" key="1">
    <citation type="submission" date="2016-09" db="EMBL/GenBank/DDBJ databases">
        <authorList>
            <person name="Varghese N."/>
            <person name="Submissions S."/>
        </authorList>
    </citation>
    <scope>NUCLEOTIDE SEQUENCE [LARGE SCALE GENOMIC DNA]</scope>
    <source>
        <strain evidence="2">S5</strain>
    </source>
</reference>
<dbReference type="InterPro" id="IPR003718">
    <property type="entry name" value="OsmC/Ohr_fam"/>
</dbReference>
<dbReference type="EMBL" id="FMYI01000001">
    <property type="protein sequence ID" value="SDB82456.1"/>
    <property type="molecule type" value="Genomic_DNA"/>
</dbReference>
<evidence type="ECO:0000313" key="1">
    <source>
        <dbReference type="EMBL" id="SDB82456.1"/>
    </source>
</evidence>
<dbReference type="PANTHER" id="PTHR34352">
    <property type="entry name" value="PROTEIN YHFA"/>
    <property type="match status" value="1"/>
</dbReference>
<accession>A0A1G6GMP0</accession>
<dbReference type="InterPro" id="IPR036102">
    <property type="entry name" value="OsmC/Ohrsf"/>
</dbReference>
<name>A0A1G6GMP0_9BACI</name>
<organism evidence="1 2">
    <name type="scientific">Pelagirhabdus alkalitolerans</name>
    <dbReference type="NCBI Taxonomy" id="1612202"/>
    <lineage>
        <taxon>Bacteria</taxon>
        <taxon>Bacillati</taxon>
        <taxon>Bacillota</taxon>
        <taxon>Bacilli</taxon>
        <taxon>Bacillales</taxon>
        <taxon>Bacillaceae</taxon>
        <taxon>Pelagirhabdus</taxon>
    </lineage>
</organism>
<dbReference type="AlphaFoldDB" id="A0A1G6GMP0"/>
<evidence type="ECO:0000313" key="2">
    <source>
        <dbReference type="Proteomes" id="UP000242949"/>
    </source>
</evidence>
<keyword evidence="2" id="KW-1185">Reference proteome</keyword>
<protein>
    <submittedName>
        <fullName evidence="1">Uncharacterized OsmC-related protein</fullName>
    </submittedName>
</protein>
<dbReference type="InterPro" id="IPR015946">
    <property type="entry name" value="KH_dom-like_a/b"/>
</dbReference>
<dbReference type="Gene3D" id="3.30.300.20">
    <property type="match status" value="1"/>
</dbReference>
<dbReference type="Pfam" id="PF02566">
    <property type="entry name" value="OsmC"/>
    <property type="match status" value="1"/>
</dbReference>
<sequence length="134" mass="14764">MITLNKRSDQAHEIENEKGSISYGASSKTDVDGFSPVDYLCSSVAMCIGLTLDAIIERDQIDIEGYKIDVSVTKDPDARPSRMKSMAIHVEFNGELEEKTRKKLEKSAKRGCTIGHTLEHGIAIDMQSEVLTSS</sequence>
<dbReference type="SUPFAM" id="SSF82784">
    <property type="entry name" value="OsmC-like"/>
    <property type="match status" value="1"/>
</dbReference>
<gene>
    <name evidence="1" type="ORF">SAMN05421734_101216</name>
</gene>
<dbReference type="STRING" id="1612202.SAMN05421734_101216"/>
<dbReference type="Proteomes" id="UP000242949">
    <property type="component" value="Unassembled WGS sequence"/>
</dbReference>
<dbReference type="RefSeq" id="WP_090791992.1">
    <property type="nucleotide sequence ID" value="NZ_FMYI01000001.1"/>
</dbReference>